<keyword evidence="3" id="KW-1185">Reference proteome</keyword>
<dbReference type="Proteomes" id="UP000823521">
    <property type="component" value="Unassembled WGS sequence"/>
</dbReference>
<evidence type="ECO:0000256" key="1">
    <source>
        <dbReference type="SAM" id="Phobius"/>
    </source>
</evidence>
<protein>
    <submittedName>
        <fullName evidence="2">Uncharacterized protein</fullName>
    </submittedName>
</protein>
<dbReference type="EMBL" id="WVUH01000613">
    <property type="protein sequence ID" value="MBO4210819.1"/>
    <property type="molecule type" value="Genomic_DNA"/>
</dbReference>
<evidence type="ECO:0000313" key="3">
    <source>
        <dbReference type="Proteomes" id="UP000823521"/>
    </source>
</evidence>
<evidence type="ECO:0000313" key="2">
    <source>
        <dbReference type="EMBL" id="MBO4210819.1"/>
    </source>
</evidence>
<feature type="transmembrane region" description="Helical" evidence="1">
    <location>
        <begin position="59"/>
        <end position="77"/>
    </location>
</feature>
<gene>
    <name evidence="2" type="ORF">GSF22_33220</name>
</gene>
<feature type="non-terminal residue" evidence="2">
    <location>
        <position position="1"/>
    </location>
</feature>
<keyword evidence="1" id="KW-0812">Transmembrane</keyword>
<keyword evidence="1" id="KW-1133">Transmembrane helix</keyword>
<comment type="caution">
    <text evidence="2">The sequence shown here is derived from an EMBL/GenBank/DDBJ whole genome shotgun (WGS) entry which is preliminary data.</text>
</comment>
<organism evidence="2 3">
    <name type="scientific">Micromonospora echinofusca</name>
    <dbReference type="NCBI Taxonomy" id="47858"/>
    <lineage>
        <taxon>Bacteria</taxon>
        <taxon>Bacillati</taxon>
        <taxon>Actinomycetota</taxon>
        <taxon>Actinomycetes</taxon>
        <taxon>Micromonosporales</taxon>
        <taxon>Micromonosporaceae</taxon>
        <taxon>Micromonospora</taxon>
    </lineage>
</organism>
<sequence>LALCASVIAAAAPRIPADALPTWLAHSRPAWTHVLTAAAGMFLMRAALTLSTPVDLIDMPGIAGSLGAALLGIATALTASRNRTIRAITAPGLAIGYALVFSYDTSSALIVGYLIALTCWSIRLTAHTLRLALPHTGTALRRLTEGTKS</sequence>
<proteinExistence type="predicted"/>
<name>A0ABS3W201_MICEH</name>
<accession>A0ABS3W201</accession>
<reference evidence="2 3" key="1">
    <citation type="submission" date="2019-12" db="EMBL/GenBank/DDBJ databases">
        <title>Whole genome sequencing of endophytic Actinobacterium Micromonospora sp. MPMI6T.</title>
        <authorList>
            <person name="Evv R."/>
            <person name="Podile A.R."/>
        </authorList>
    </citation>
    <scope>NUCLEOTIDE SEQUENCE [LARGE SCALE GENOMIC DNA]</scope>
    <source>
        <strain evidence="2 3">MPMI6</strain>
    </source>
</reference>
<keyword evidence="1" id="KW-0472">Membrane</keyword>